<dbReference type="InterPro" id="IPR043129">
    <property type="entry name" value="ATPase_NBD"/>
</dbReference>
<dbReference type="Proteomes" id="UP000265355">
    <property type="component" value="Unassembled WGS sequence"/>
</dbReference>
<keyword evidence="3" id="KW-1185">Reference proteome</keyword>
<feature type="non-terminal residue" evidence="2">
    <location>
        <position position="51"/>
    </location>
</feature>
<evidence type="ECO:0000313" key="3">
    <source>
        <dbReference type="Proteomes" id="UP000265355"/>
    </source>
</evidence>
<gene>
    <name evidence="2" type="ORF">DZF98_14650</name>
</gene>
<comment type="caution">
    <text evidence="2">The sequence shown here is derived from an EMBL/GenBank/DDBJ whole genome shotgun (WGS) entry which is preliminary data.</text>
</comment>
<sequence>MPRPVIAFDIGGTDIKIAVVDARGEVVEARSVPTPRHDAAALVAALASAVS</sequence>
<dbReference type="Gene3D" id="3.30.420.40">
    <property type="match status" value="1"/>
</dbReference>
<reference evidence="2 3" key="1">
    <citation type="submission" date="2018-08" db="EMBL/GenBank/DDBJ databases">
        <title>Genome Sequence of Clavibacter michiganensis Subspecies type strains, and the Atypical Peach-Colored Strains Isolated from Tomato.</title>
        <authorList>
            <person name="Osdaghi E."/>
            <person name="Portier P."/>
            <person name="Briand M."/>
            <person name="Jacques M.-A."/>
        </authorList>
    </citation>
    <scope>NUCLEOTIDE SEQUENCE [LARGE SCALE GENOMIC DNA]</scope>
    <source>
        <strain evidence="2 3">CFBP 8216</strain>
    </source>
</reference>
<dbReference type="Pfam" id="PF00480">
    <property type="entry name" value="ROK"/>
    <property type="match status" value="1"/>
</dbReference>
<evidence type="ECO:0000256" key="1">
    <source>
        <dbReference type="ARBA" id="ARBA00006479"/>
    </source>
</evidence>
<proteinExistence type="inferred from homology"/>
<dbReference type="EMBL" id="QWEE01000401">
    <property type="protein sequence ID" value="RII89207.1"/>
    <property type="molecule type" value="Genomic_DNA"/>
</dbReference>
<evidence type="ECO:0000313" key="2">
    <source>
        <dbReference type="EMBL" id="RII89207.1"/>
    </source>
</evidence>
<comment type="similarity">
    <text evidence="1">Belongs to the ROK (NagC/XylR) family.</text>
</comment>
<accession>A0ABX9N1U4</accession>
<name>A0ABX9N1U4_9MICO</name>
<dbReference type="SUPFAM" id="SSF53067">
    <property type="entry name" value="Actin-like ATPase domain"/>
    <property type="match status" value="1"/>
</dbReference>
<dbReference type="InterPro" id="IPR000600">
    <property type="entry name" value="ROK"/>
</dbReference>
<organism evidence="2 3">
    <name type="scientific">Clavibacter californiensis</name>
    <dbReference type="NCBI Taxonomy" id="1401995"/>
    <lineage>
        <taxon>Bacteria</taxon>
        <taxon>Bacillati</taxon>
        <taxon>Actinomycetota</taxon>
        <taxon>Actinomycetes</taxon>
        <taxon>Micrococcales</taxon>
        <taxon>Microbacteriaceae</taxon>
        <taxon>Clavibacter</taxon>
    </lineage>
</organism>
<protein>
    <submittedName>
        <fullName evidence="2">ROK family protein</fullName>
    </submittedName>
</protein>